<dbReference type="AlphaFoldDB" id="A0AAD4NF93"/>
<gene>
    <name evidence="2" type="ORF">DdX_02675</name>
</gene>
<dbReference type="Pfam" id="PF10327">
    <property type="entry name" value="7TM_GPCR_Sri"/>
    <property type="match status" value="1"/>
</dbReference>
<keyword evidence="1" id="KW-1133">Transmembrane helix</keyword>
<feature type="transmembrane region" description="Helical" evidence="1">
    <location>
        <begin position="94"/>
        <end position="116"/>
    </location>
</feature>
<keyword evidence="3" id="KW-1185">Reference proteome</keyword>
<name>A0AAD4NF93_9BILA</name>
<evidence type="ECO:0000313" key="2">
    <source>
        <dbReference type="EMBL" id="KAI1725983.1"/>
    </source>
</evidence>
<evidence type="ECO:0000313" key="3">
    <source>
        <dbReference type="Proteomes" id="UP001201812"/>
    </source>
</evidence>
<dbReference type="InterPro" id="IPR019429">
    <property type="entry name" value="7TM_GPCR_serpentine_rcpt_Sri"/>
</dbReference>
<dbReference type="EMBL" id="JAKKPZ010000002">
    <property type="protein sequence ID" value="KAI1725983.1"/>
    <property type="molecule type" value="Genomic_DNA"/>
</dbReference>
<protein>
    <submittedName>
        <fullName evidence="2">Serpentine type 7TM GPCR chemoreceptor sri domain-containing protein</fullName>
    </submittedName>
</protein>
<feature type="transmembrane region" description="Helical" evidence="1">
    <location>
        <begin position="7"/>
        <end position="29"/>
    </location>
</feature>
<keyword evidence="1" id="KW-0472">Membrane</keyword>
<feature type="transmembrane region" description="Helical" evidence="1">
    <location>
        <begin position="49"/>
        <end position="82"/>
    </location>
</feature>
<dbReference type="Proteomes" id="UP001201812">
    <property type="component" value="Unassembled WGS sequence"/>
</dbReference>
<evidence type="ECO:0000256" key="1">
    <source>
        <dbReference type="SAM" id="Phobius"/>
    </source>
</evidence>
<sequence length="184" mass="21112">MGNYRYFLLNMMQASFILDIYLTVFMQPYPLMPISGYCILGLLTHAGRFWGAIMGVIIMIEFLGIVGASVLTAALYRLAAVYDWQKRMLTKRAIVFFVLAHIFLVSPLLIIAIFVIREVSDQEPIRRQVFYTDYVNSGAVKCITKDAMDELFPHSVLLLSRKQRLMIFTLQVQQRSSNILELST</sequence>
<proteinExistence type="predicted"/>
<accession>A0AAD4NF93</accession>
<reference evidence="2" key="1">
    <citation type="submission" date="2022-01" db="EMBL/GenBank/DDBJ databases">
        <title>Genome Sequence Resource for Two Populations of Ditylenchus destructor, the Migratory Endoparasitic Phytonematode.</title>
        <authorList>
            <person name="Zhang H."/>
            <person name="Lin R."/>
            <person name="Xie B."/>
        </authorList>
    </citation>
    <scope>NUCLEOTIDE SEQUENCE</scope>
    <source>
        <strain evidence="2">BazhouSP</strain>
    </source>
</reference>
<organism evidence="2 3">
    <name type="scientific">Ditylenchus destructor</name>
    <dbReference type="NCBI Taxonomy" id="166010"/>
    <lineage>
        <taxon>Eukaryota</taxon>
        <taxon>Metazoa</taxon>
        <taxon>Ecdysozoa</taxon>
        <taxon>Nematoda</taxon>
        <taxon>Chromadorea</taxon>
        <taxon>Rhabditida</taxon>
        <taxon>Tylenchina</taxon>
        <taxon>Tylenchomorpha</taxon>
        <taxon>Sphaerularioidea</taxon>
        <taxon>Anguinidae</taxon>
        <taxon>Anguininae</taxon>
        <taxon>Ditylenchus</taxon>
    </lineage>
</organism>
<keyword evidence="1" id="KW-0812">Transmembrane</keyword>
<comment type="caution">
    <text evidence="2">The sequence shown here is derived from an EMBL/GenBank/DDBJ whole genome shotgun (WGS) entry which is preliminary data.</text>
</comment>